<feature type="domain" description="Serine-threonine/tyrosine-protein kinase catalytic" evidence="1">
    <location>
        <begin position="1"/>
        <end position="35"/>
    </location>
</feature>
<organism evidence="2 3">
    <name type="scientific">Ladona fulva</name>
    <name type="common">Scarce chaser dragonfly</name>
    <name type="synonym">Libellula fulva</name>
    <dbReference type="NCBI Taxonomy" id="123851"/>
    <lineage>
        <taxon>Eukaryota</taxon>
        <taxon>Metazoa</taxon>
        <taxon>Ecdysozoa</taxon>
        <taxon>Arthropoda</taxon>
        <taxon>Hexapoda</taxon>
        <taxon>Insecta</taxon>
        <taxon>Pterygota</taxon>
        <taxon>Palaeoptera</taxon>
        <taxon>Odonata</taxon>
        <taxon>Epiprocta</taxon>
        <taxon>Anisoptera</taxon>
        <taxon>Libelluloidea</taxon>
        <taxon>Libellulidae</taxon>
        <taxon>Ladona</taxon>
    </lineage>
</organism>
<dbReference type="Gene3D" id="1.10.510.10">
    <property type="entry name" value="Transferase(Phosphotransferase) domain 1"/>
    <property type="match status" value="1"/>
</dbReference>
<reference evidence="2" key="2">
    <citation type="submission" date="2017-10" db="EMBL/GenBank/DDBJ databases">
        <title>Ladona fulva Genome sequencing and assembly.</title>
        <authorList>
            <person name="Murali S."/>
            <person name="Richards S."/>
            <person name="Bandaranaike D."/>
            <person name="Bellair M."/>
            <person name="Blankenburg K."/>
            <person name="Chao H."/>
            <person name="Dinh H."/>
            <person name="Doddapaneni H."/>
            <person name="Dugan-Rocha S."/>
            <person name="Elkadiri S."/>
            <person name="Gnanaolivu R."/>
            <person name="Hernandez B."/>
            <person name="Skinner E."/>
            <person name="Javaid M."/>
            <person name="Lee S."/>
            <person name="Li M."/>
            <person name="Ming W."/>
            <person name="Munidasa M."/>
            <person name="Muniz J."/>
            <person name="Nguyen L."/>
            <person name="Hughes D."/>
            <person name="Osuji N."/>
            <person name="Pu L.-L."/>
            <person name="Puazo M."/>
            <person name="Qu C."/>
            <person name="Quiroz J."/>
            <person name="Raj R."/>
            <person name="Weissenberger G."/>
            <person name="Xin Y."/>
            <person name="Zou X."/>
            <person name="Han Y."/>
            <person name="Worley K."/>
            <person name="Muzny D."/>
            <person name="Gibbs R."/>
        </authorList>
    </citation>
    <scope>NUCLEOTIDE SEQUENCE</scope>
    <source>
        <strain evidence="2">Sampled in the wild</strain>
    </source>
</reference>
<evidence type="ECO:0000259" key="1">
    <source>
        <dbReference type="Pfam" id="PF07714"/>
    </source>
</evidence>
<dbReference type="GO" id="GO:0004672">
    <property type="term" value="F:protein kinase activity"/>
    <property type="evidence" value="ECO:0007669"/>
    <property type="project" value="InterPro"/>
</dbReference>
<dbReference type="Pfam" id="PF07714">
    <property type="entry name" value="PK_Tyr_Ser-Thr"/>
    <property type="match status" value="1"/>
</dbReference>
<dbReference type="EMBL" id="KZ308405">
    <property type="protein sequence ID" value="KAG8228993.1"/>
    <property type="molecule type" value="Genomic_DNA"/>
</dbReference>
<dbReference type="InterPro" id="IPR011009">
    <property type="entry name" value="Kinase-like_dom_sf"/>
</dbReference>
<dbReference type="InterPro" id="IPR001245">
    <property type="entry name" value="Ser-Thr/Tyr_kinase_cat_dom"/>
</dbReference>
<gene>
    <name evidence="2" type="ORF">J437_LFUL006941</name>
</gene>
<comment type="caution">
    <text evidence="2">The sequence shown here is derived from an EMBL/GenBank/DDBJ whole genome shotgun (WGS) entry which is preliminary data.</text>
</comment>
<name>A0A8K0P1D3_LADFU</name>
<evidence type="ECO:0000313" key="2">
    <source>
        <dbReference type="EMBL" id="KAG8228993.1"/>
    </source>
</evidence>
<protein>
    <recommendedName>
        <fullName evidence="1">Serine-threonine/tyrosine-protein kinase catalytic domain-containing protein</fullName>
    </recommendedName>
</protein>
<evidence type="ECO:0000313" key="3">
    <source>
        <dbReference type="Proteomes" id="UP000792457"/>
    </source>
</evidence>
<dbReference type="AlphaFoldDB" id="A0A8K0P1D3"/>
<reference evidence="2" key="1">
    <citation type="submission" date="2013-04" db="EMBL/GenBank/DDBJ databases">
        <authorList>
            <person name="Qu J."/>
            <person name="Murali S.C."/>
            <person name="Bandaranaike D."/>
            <person name="Bellair M."/>
            <person name="Blankenburg K."/>
            <person name="Chao H."/>
            <person name="Dinh H."/>
            <person name="Doddapaneni H."/>
            <person name="Downs B."/>
            <person name="Dugan-Rocha S."/>
            <person name="Elkadiri S."/>
            <person name="Gnanaolivu R.D."/>
            <person name="Hernandez B."/>
            <person name="Javaid M."/>
            <person name="Jayaseelan J.C."/>
            <person name="Lee S."/>
            <person name="Li M."/>
            <person name="Ming W."/>
            <person name="Munidasa M."/>
            <person name="Muniz J."/>
            <person name="Nguyen L."/>
            <person name="Ongeri F."/>
            <person name="Osuji N."/>
            <person name="Pu L.-L."/>
            <person name="Puazo M."/>
            <person name="Qu C."/>
            <person name="Quiroz J."/>
            <person name="Raj R."/>
            <person name="Weissenberger G."/>
            <person name="Xin Y."/>
            <person name="Zou X."/>
            <person name="Han Y."/>
            <person name="Richards S."/>
            <person name="Worley K."/>
            <person name="Muzny D."/>
            <person name="Gibbs R."/>
        </authorList>
    </citation>
    <scope>NUCLEOTIDE SEQUENCE</scope>
    <source>
        <strain evidence="2">Sampled in the wild</strain>
    </source>
</reference>
<keyword evidence="3" id="KW-1185">Reference proteome</keyword>
<accession>A0A8K0P1D3</accession>
<dbReference type="Proteomes" id="UP000792457">
    <property type="component" value="Unassembled WGS sequence"/>
</dbReference>
<dbReference type="OrthoDB" id="3256376at2759"/>
<proteinExistence type="predicted"/>
<dbReference type="SUPFAM" id="SSF56112">
    <property type="entry name" value="Protein kinase-like (PK-like)"/>
    <property type="match status" value="1"/>
</dbReference>
<sequence>MEKPGHCSVELYHLMLCCWRLDPRKRPSFQSLMVSLEAMLLDEAEYLQLDSLIAHNMTYFNAFEYDECPTKSGNTIPADFTNYPLFQIDGDGVEYGSILHRILNDNSDEEEQAAGIAVNATLHMPKIEENERQVEYTWLWRGNKKRGWNEKTLSQSLLSETDEVDDDSSAMDYSQGNCDKEEAVNANQEETEYICPIRLPEQTQNIPHDVANLSDRAD</sequence>